<proteinExistence type="predicted"/>
<dbReference type="GO" id="GO:0016887">
    <property type="term" value="F:ATP hydrolysis activity"/>
    <property type="evidence" value="ECO:0007669"/>
    <property type="project" value="InterPro"/>
</dbReference>
<dbReference type="SMART" id="SM00382">
    <property type="entry name" value="AAA"/>
    <property type="match status" value="1"/>
</dbReference>
<keyword evidence="8 9" id="KW-0472">Membrane</keyword>
<evidence type="ECO:0000259" key="11">
    <source>
        <dbReference type="PROSITE" id="PS50929"/>
    </source>
</evidence>
<dbReference type="SUPFAM" id="SSF90123">
    <property type="entry name" value="ABC transporter transmembrane region"/>
    <property type="match status" value="1"/>
</dbReference>
<dbReference type="PROSITE" id="PS50929">
    <property type="entry name" value="ABC_TM1F"/>
    <property type="match status" value="1"/>
</dbReference>
<evidence type="ECO:0000256" key="1">
    <source>
        <dbReference type="ARBA" id="ARBA00004651"/>
    </source>
</evidence>
<dbReference type="PROSITE" id="PS50893">
    <property type="entry name" value="ABC_TRANSPORTER_2"/>
    <property type="match status" value="1"/>
</dbReference>
<feature type="transmembrane region" description="Helical" evidence="9">
    <location>
        <begin position="144"/>
        <end position="166"/>
    </location>
</feature>
<evidence type="ECO:0000256" key="7">
    <source>
        <dbReference type="ARBA" id="ARBA00022989"/>
    </source>
</evidence>
<dbReference type="EMBL" id="LSCQ01000017">
    <property type="protein sequence ID" value="KXB37877.1"/>
    <property type="molecule type" value="Genomic_DNA"/>
</dbReference>
<dbReference type="InterPro" id="IPR027417">
    <property type="entry name" value="P-loop_NTPase"/>
</dbReference>
<name>A0A133Y3W5_9LACT</name>
<organism evidence="12 13">
    <name type="scientific">Aerococcus christensenii</name>
    <dbReference type="NCBI Taxonomy" id="87541"/>
    <lineage>
        <taxon>Bacteria</taxon>
        <taxon>Bacillati</taxon>
        <taxon>Bacillota</taxon>
        <taxon>Bacilli</taxon>
        <taxon>Lactobacillales</taxon>
        <taxon>Aerococcaceae</taxon>
        <taxon>Aerococcus</taxon>
    </lineage>
</organism>
<dbReference type="PROSITE" id="PS00211">
    <property type="entry name" value="ABC_TRANSPORTER_1"/>
    <property type="match status" value="1"/>
</dbReference>
<accession>A0A133Y3W5</accession>
<gene>
    <name evidence="12" type="ORF">HMPREF3187_00271</name>
</gene>
<keyword evidence="4 9" id="KW-0812">Transmembrane</keyword>
<dbReference type="InterPro" id="IPR039421">
    <property type="entry name" value="Type_1_exporter"/>
</dbReference>
<comment type="caution">
    <text evidence="12">The sequence shown here is derived from an EMBL/GenBank/DDBJ whole genome shotgun (WGS) entry which is preliminary data.</text>
</comment>
<dbReference type="Gene3D" id="1.20.1560.10">
    <property type="entry name" value="ABC transporter type 1, transmembrane domain"/>
    <property type="match status" value="1"/>
</dbReference>
<keyword evidence="2" id="KW-0813">Transport</keyword>
<keyword evidence="5" id="KW-0547">Nucleotide-binding</keyword>
<dbReference type="SUPFAM" id="SSF52540">
    <property type="entry name" value="P-loop containing nucleoside triphosphate hydrolases"/>
    <property type="match status" value="1"/>
</dbReference>
<sequence>MQGELRMDEKQNSQSPIAWLLGQTGHHKRQYLLSVIYAGVGVAFSLAPYFVIVEIVHDLMEGKRIFQTYLLRGGWIAAFWLGRVLCHALSTATSHRATFTVLAELRKRCMEKLTRMPLGAVLEYGSGALKNTLIERIDSIETTLAHIVPEVTANLLVPLFILGYIFSLNWRMGFASLATLPIGMGCFSFMMVGSGPFYQRTLEATKALNATAVEYINGIQVIKVFGTTKRSYERFVRDAYEAAHSYIDWMRSCLVPFTLAMVVMPATMVFILPIGGLLVKGGSLSAEDFVTIMILSVGLITPIITLMSYSDDFRKMGTILGEVQGLLNAPEMRRPPTGQVPTNNTLELQDVHFAYQEEEVLHGISMVIPEGSFVALVGPSGSGKSTLARLMVSLWEVTRGKILLGNVDIRDIPLDAYADKVAFVSQDNYLFNQTVRENIRMGRPHATDAEVEEVAKQSGCHPFIMELEKGYETVVGSSGSHLSGGERQRIAIARAMLKDAPIIILDEATAYTDPENEAVIQRSLSRLTQGKTRIVIAHRLSTVTAADCIYVIEKGRIKESGIHDELLAQHGLYEKMWAAHREVKDHD</sequence>
<dbReference type="CDD" id="cd07346">
    <property type="entry name" value="ABC_6TM_exporters"/>
    <property type="match status" value="1"/>
</dbReference>
<feature type="transmembrane region" description="Helical" evidence="9">
    <location>
        <begin position="65"/>
        <end position="86"/>
    </location>
</feature>
<dbReference type="AlphaFoldDB" id="A0A133Y3W5"/>
<dbReference type="Proteomes" id="UP000070422">
    <property type="component" value="Unassembled WGS sequence"/>
</dbReference>
<keyword evidence="7 9" id="KW-1133">Transmembrane helix</keyword>
<evidence type="ECO:0000313" key="13">
    <source>
        <dbReference type="Proteomes" id="UP000070422"/>
    </source>
</evidence>
<dbReference type="GO" id="GO:0140359">
    <property type="term" value="F:ABC-type transporter activity"/>
    <property type="evidence" value="ECO:0007669"/>
    <property type="project" value="InterPro"/>
</dbReference>
<dbReference type="InterPro" id="IPR011527">
    <property type="entry name" value="ABC1_TM_dom"/>
</dbReference>
<feature type="domain" description="ABC transmembrane type-1" evidence="11">
    <location>
        <begin position="32"/>
        <end position="315"/>
    </location>
</feature>
<feature type="transmembrane region" description="Helical" evidence="9">
    <location>
        <begin position="172"/>
        <end position="192"/>
    </location>
</feature>
<evidence type="ECO:0000256" key="3">
    <source>
        <dbReference type="ARBA" id="ARBA00022475"/>
    </source>
</evidence>
<feature type="transmembrane region" description="Helical" evidence="9">
    <location>
        <begin position="289"/>
        <end position="309"/>
    </location>
</feature>
<evidence type="ECO:0000259" key="10">
    <source>
        <dbReference type="PROSITE" id="PS50893"/>
    </source>
</evidence>
<keyword evidence="3" id="KW-1003">Cell membrane</keyword>
<dbReference type="Pfam" id="PF00664">
    <property type="entry name" value="ABC_membrane"/>
    <property type="match status" value="1"/>
</dbReference>
<evidence type="ECO:0000256" key="5">
    <source>
        <dbReference type="ARBA" id="ARBA00022741"/>
    </source>
</evidence>
<dbReference type="GO" id="GO:0005524">
    <property type="term" value="F:ATP binding"/>
    <property type="evidence" value="ECO:0007669"/>
    <property type="project" value="UniProtKB-KW"/>
</dbReference>
<evidence type="ECO:0000256" key="9">
    <source>
        <dbReference type="SAM" id="Phobius"/>
    </source>
</evidence>
<feature type="domain" description="ABC transporter" evidence="10">
    <location>
        <begin position="346"/>
        <end position="579"/>
    </location>
</feature>
<dbReference type="STRING" id="87541.AWM71_02740"/>
<dbReference type="PANTHER" id="PTHR24221:SF654">
    <property type="entry name" value="ATP-BINDING CASSETTE SUB-FAMILY B MEMBER 6"/>
    <property type="match status" value="1"/>
</dbReference>
<evidence type="ECO:0000313" key="12">
    <source>
        <dbReference type="EMBL" id="KXB37877.1"/>
    </source>
</evidence>
<evidence type="ECO:0000256" key="8">
    <source>
        <dbReference type="ARBA" id="ARBA00023136"/>
    </source>
</evidence>
<dbReference type="Pfam" id="PF00005">
    <property type="entry name" value="ABC_tran"/>
    <property type="match status" value="1"/>
</dbReference>
<dbReference type="GO" id="GO:0005886">
    <property type="term" value="C:plasma membrane"/>
    <property type="evidence" value="ECO:0007669"/>
    <property type="project" value="UniProtKB-SubCell"/>
</dbReference>
<evidence type="ECO:0000256" key="6">
    <source>
        <dbReference type="ARBA" id="ARBA00022840"/>
    </source>
</evidence>
<comment type="subcellular location">
    <subcellularLocation>
        <location evidence="1">Cell membrane</location>
        <topology evidence="1">Multi-pass membrane protein</topology>
    </subcellularLocation>
</comment>
<protein>
    <submittedName>
        <fullName evidence="12">ABC transporter, ATP-binding protein</fullName>
    </submittedName>
</protein>
<dbReference type="InterPro" id="IPR017871">
    <property type="entry name" value="ABC_transporter-like_CS"/>
</dbReference>
<dbReference type="PANTHER" id="PTHR24221">
    <property type="entry name" value="ATP-BINDING CASSETTE SUB-FAMILY B"/>
    <property type="match status" value="1"/>
</dbReference>
<reference evidence="12 13" key="1">
    <citation type="submission" date="2016-01" db="EMBL/GenBank/DDBJ databases">
        <authorList>
            <person name="Oliw E.H."/>
        </authorList>
    </citation>
    <scope>NUCLEOTIDE SEQUENCE [LARGE SCALE GENOMIC DNA]</scope>
    <source>
        <strain evidence="12 13">KA00635</strain>
    </source>
</reference>
<evidence type="ECO:0000256" key="2">
    <source>
        <dbReference type="ARBA" id="ARBA00022448"/>
    </source>
</evidence>
<dbReference type="InterPro" id="IPR036640">
    <property type="entry name" value="ABC1_TM_sf"/>
</dbReference>
<dbReference type="Gene3D" id="3.40.50.300">
    <property type="entry name" value="P-loop containing nucleotide triphosphate hydrolases"/>
    <property type="match status" value="1"/>
</dbReference>
<dbReference type="InterPro" id="IPR003593">
    <property type="entry name" value="AAA+_ATPase"/>
</dbReference>
<feature type="transmembrane region" description="Helical" evidence="9">
    <location>
        <begin position="254"/>
        <end position="277"/>
    </location>
</feature>
<dbReference type="PATRIC" id="fig|87541.4.peg.272"/>
<keyword evidence="6 12" id="KW-0067">ATP-binding</keyword>
<feature type="transmembrane region" description="Helical" evidence="9">
    <location>
        <begin position="31"/>
        <end position="53"/>
    </location>
</feature>
<evidence type="ECO:0000256" key="4">
    <source>
        <dbReference type="ARBA" id="ARBA00022692"/>
    </source>
</evidence>
<dbReference type="FunFam" id="3.40.50.300:FF:000221">
    <property type="entry name" value="Multidrug ABC transporter ATP-binding protein"/>
    <property type="match status" value="1"/>
</dbReference>
<dbReference type="InterPro" id="IPR003439">
    <property type="entry name" value="ABC_transporter-like_ATP-bd"/>
</dbReference>